<feature type="transmembrane region" description="Helical" evidence="1">
    <location>
        <begin position="129"/>
        <end position="152"/>
    </location>
</feature>
<feature type="transmembrane region" description="Helical" evidence="1">
    <location>
        <begin position="369"/>
        <end position="391"/>
    </location>
</feature>
<reference evidence="2" key="1">
    <citation type="journal article" date="2014" name="Int. J. Syst. Evol. Microbiol.">
        <title>Complete genome sequence of Corynebacterium casei LMG S-19264T (=DSM 44701T), isolated from a smear-ripened cheese.</title>
        <authorList>
            <consortium name="US DOE Joint Genome Institute (JGI-PGF)"/>
            <person name="Walter F."/>
            <person name="Albersmeier A."/>
            <person name="Kalinowski J."/>
            <person name="Ruckert C."/>
        </authorList>
    </citation>
    <scope>NUCLEOTIDE SEQUENCE</scope>
    <source>
        <strain evidence="2">CGMCC 1.16548</strain>
    </source>
</reference>
<dbReference type="Proteomes" id="UP000617531">
    <property type="component" value="Unassembled WGS sequence"/>
</dbReference>
<feature type="transmembrane region" description="Helical" evidence="1">
    <location>
        <begin position="345"/>
        <end position="363"/>
    </location>
</feature>
<dbReference type="AlphaFoldDB" id="A0A8J3M079"/>
<proteinExistence type="predicted"/>
<reference evidence="2" key="2">
    <citation type="submission" date="2020-09" db="EMBL/GenBank/DDBJ databases">
        <authorList>
            <person name="Sun Q."/>
            <person name="Zhou Y."/>
        </authorList>
    </citation>
    <scope>NUCLEOTIDE SEQUENCE</scope>
    <source>
        <strain evidence="2">CGMCC 1.16548</strain>
    </source>
</reference>
<dbReference type="EMBL" id="BNAI01000001">
    <property type="protein sequence ID" value="GHF08355.1"/>
    <property type="molecule type" value="Genomic_DNA"/>
</dbReference>
<gene>
    <name evidence="2" type="ORF">GCM10011600_06470</name>
</gene>
<keyword evidence="1" id="KW-0812">Transmembrane</keyword>
<feature type="transmembrane region" description="Helical" evidence="1">
    <location>
        <begin position="158"/>
        <end position="177"/>
    </location>
</feature>
<evidence type="ECO:0000256" key="1">
    <source>
        <dbReference type="SAM" id="Phobius"/>
    </source>
</evidence>
<dbReference type="RefSeq" id="WP_191281910.1">
    <property type="nucleotide sequence ID" value="NZ_BNAI01000001.1"/>
</dbReference>
<keyword evidence="3" id="KW-1185">Reference proteome</keyword>
<feature type="transmembrane region" description="Helical" evidence="1">
    <location>
        <begin position="184"/>
        <end position="205"/>
    </location>
</feature>
<keyword evidence="1" id="KW-0472">Membrane</keyword>
<feature type="transmembrane region" description="Helical" evidence="1">
    <location>
        <begin position="284"/>
        <end position="305"/>
    </location>
</feature>
<evidence type="ECO:0000313" key="2">
    <source>
        <dbReference type="EMBL" id="GHF08355.1"/>
    </source>
</evidence>
<feature type="transmembrane region" description="Helical" evidence="1">
    <location>
        <begin position="320"/>
        <end position="340"/>
    </location>
</feature>
<accession>A0A8J3M079</accession>
<comment type="caution">
    <text evidence="2">The sequence shown here is derived from an EMBL/GenBank/DDBJ whole genome shotgun (WGS) entry which is preliminary data.</text>
</comment>
<keyword evidence="1" id="KW-1133">Transmembrane helix</keyword>
<evidence type="ECO:0000313" key="3">
    <source>
        <dbReference type="Proteomes" id="UP000617531"/>
    </source>
</evidence>
<sequence length="515" mass="54854">MTRARLIPAAATAAIVIAALTALVFLVRAGGDPGDAATWPITWELRSSDNGTLFQFWQDVAAGRSLDWSFSPQVFVFPELPMSGVAFLTVGGHLYAYYLVVAVLNQVVLFLLLAALARLLWPDATPAAVVLRAGAGILPLLVLPLVGTTWLFSFHLAPTYYVGMYLALLAAPLLLLVRTRASRILVAVGLALTIASNPLTVLFAGPGLVAVAVARVVRSGWRSSARPALLVGSVALVAVIARVGFSPLQGTGLLTYIDLERFRSRVDALWPYWSFQMIDPAARVLLPLGAILAVGCLVAAIVAWVRLTGRAGDAGARASATLYLGLVPLGGLAATVIALITHYYYFWPALVLPFVLALFAVPARAALPVVIAGAGGLLVVGVATGGVPNLANAGGYFGYRSAETRCLDRAVPGEVGFATFSDARRVGLPSATGIRLIPLTADLTPNHWLTNRDYAQLESGTFFYLNDRGDEYALDREAIRERFGEPDREVRCGDGQRLWIYAEPVTLRESEGTSG</sequence>
<name>A0A8J3M079_9MICO</name>
<feature type="transmembrane region" description="Helical" evidence="1">
    <location>
        <begin position="95"/>
        <end position="117"/>
    </location>
</feature>
<organism evidence="2 3">
    <name type="scientific">Pseudolysinimonas yzui</name>
    <dbReference type="NCBI Taxonomy" id="2708254"/>
    <lineage>
        <taxon>Bacteria</taxon>
        <taxon>Bacillati</taxon>
        <taxon>Actinomycetota</taxon>
        <taxon>Actinomycetes</taxon>
        <taxon>Micrococcales</taxon>
        <taxon>Microbacteriaceae</taxon>
        <taxon>Pseudolysinimonas</taxon>
    </lineage>
</organism>
<protein>
    <submittedName>
        <fullName evidence="2">Uncharacterized protein</fullName>
    </submittedName>
</protein>